<feature type="region of interest" description="Disordered" evidence="1">
    <location>
        <begin position="424"/>
        <end position="490"/>
    </location>
</feature>
<evidence type="ECO:0000313" key="3">
    <source>
        <dbReference type="Proteomes" id="UP000075883"/>
    </source>
</evidence>
<accession>A0A182MCT6</accession>
<protein>
    <submittedName>
        <fullName evidence="2">Uncharacterized protein</fullName>
    </submittedName>
</protein>
<dbReference type="Proteomes" id="UP000075883">
    <property type="component" value="Unassembled WGS sequence"/>
</dbReference>
<feature type="compositionally biased region" description="Polar residues" evidence="1">
    <location>
        <begin position="338"/>
        <end position="358"/>
    </location>
</feature>
<name>A0A182MCT6_9DIPT</name>
<dbReference type="VEuPathDB" id="VectorBase:ACUA015159"/>
<keyword evidence="3" id="KW-1185">Reference proteome</keyword>
<feature type="compositionally biased region" description="Basic and acidic residues" evidence="1">
    <location>
        <begin position="314"/>
        <end position="332"/>
    </location>
</feature>
<organism evidence="2 3">
    <name type="scientific">Anopheles culicifacies</name>
    <dbReference type="NCBI Taxonomy" id="139723"/>
    <lineage>
        <taxon>Eukaryota</taxon>
        <taxon>Metazoa</taxon>
        <taxon>Ecdysozoa</taxon>
        <taxon>Arthropoda</taxon>
        <taxon>Hexapoda</taxon>
        <taxon>Insecta</taxon>
        <taxon>Pterygota</taxon>
        <taxon>Neoptera</taxon>
        <taxon>Endopterygota</taxon>
        <taxon>Diptera</taxon>
        <taxon>Nematocera</taxon>
        <taxon>Culicoidea</taxon>
        <taxon>Culicidae</taxon>
        <taxon>Anophelinae</taxon>
        <taxon>Anopheles</taxon>
        <taxon>culicifacies species complex</taxon>
    </lineage>
</organism>
<proteinExistence type="predicted"/>
<feature type="compositionally biased region" description="Polar residues" evidence="1">
    <location>
        <begin position="441"/>
        <end position="451"/>
    </location>
</feature>
<dbReference type="EMBL" id="AXCM01001596">
    <property type="status" value="NOT_ANNOTATED_CDS"/>
    <property type="molecule type" value="Genomic_DNA"/>
</dbReference>
<feature type="compositionally biased region" description="Low complexity" evidence="1">
    <location>
        <begin position="66"/>
        <end position="96"/>
    </location>
</feature>
<feature type="region of interest" description="Disordered" evidence="1">
    <location>
        <begin position="309"/>
        <end position="383"/>
    </location>
</feature>
<sequence length="490" mass="52599">MEHTRQKVFANVLQSFATAPELRHCLWHCSRTKAVTAFSSDTAATGGGKSKPTNGTPNQASQAGVGTSNTSNGTGSSGRTSSLAQRRAQFQANRQNSEAHDRRHPPLVRAMSAPIRPADTEASKLLQGKKKPRRRKVLREKDEYNICEEDEFSDDGCNKMGPSGMGGIQPGSGTNGRQVPACILPMRSRSVLGGPCDIETLVSLLSSGGSDSEKEQDSTQASPGGTGQQSPTSAATSPATFHRAQFSSAHLAKGRAPMLKKAGKSVSFQESDLKPVATAGLNRDYRKPTFQSTVAGRIRRTQQLVSTLNAFQLSKDKERSEDKADTDDKQNEPFDSVGSDQAIDSTRTESPTTPSANVGNVKGNASKTSASSSTVNVSTNGDLQTPKEQECYRLFLKMSKKGLAVSYDTILRGMLTPTELRVLQKKKSRQGNGTDNGTGGESSPENGTFENGTIFEEFQYQHRSEELTIPEEPATVPNEQEGDIAAESAY</sequence>
<feature type="compositionally biased region" description="Polar residues" evidence="1">
    <location>
        <begin position="218"/>
        <end position="239"/>
    </location>
</feature>
<reference evidence="3" key="1">
    <citation type="submission" date="2013-09" db="EMBL/GenBank/DDBJ databases">
        <title>The Genome Sequence of Anopheles culicifacies species A.</title>
        <authorList>
            <consortium name="The Broad Institute Genomics Platform"/>
            <person name="Neafsey D.E."/>
            <person name="Besansky N."/>
            <person name="Howell P."/>
            <person name="Walton C."/>
            <person name="Young S.K."/>
            <person name="Zeng Q."/>
            <person name="Gargeya S."/>
            <person name="Fitzgerald M."/>
            <person name="Haas B."/>
            <person name="Abouelleil A."/>
            <person name="Allen A.W."/>
            <person name="Alvarado L."/>
            <person name="Arachchi H.M."/>
            <person name="Berlin A.M."/>
            <person name="Chapman S.B."/>
            <person name="Gainer-Dewar J."/>
            <person name="Goldberg J."/>
            <person name="Griggs A."/>
            <person name="Gujja S."/>
            <person name="Hansen M."/>
            <person name="Howarth C."/>
            <person name="Imamovic A."/>
            <person name="Ireland A."/>
            <person name="Larimer J."/>
            <person name="McCowan C."/>
            <person name="Murphy C."/>
            <person name="Pearson M."/>
            <person name="Poon T.W."/>
            <person name="Priest M."/>
            <person name="Roberts A."/>
            <person name="Saif S."/>
            <person name="Shea T."/>
            <person name="Sisk P."/>
            <person name="Sykes S."/>
            <person name="Wortman J."/>
            <person name="Nusbaum C."/>
            <person name="Birren B."/>
        </authorList>
    </citation>
    <scope>NUCLEOTIDE SEQUENCE [LARGE SCALE GENOMIC DNA]</scope>
    <source>
        <strain evidence="3">A-37</strain>
    </source>
</reference>
<dbReference type="STRING" id="139723.A0A182MCT6"/>
<feature type="compositionally biased region" description="Low complexity" evidence="1">
    <location>
        <begin position="362"/>
        <end position="381"/>
    </location>
</feature>
<evidence type="ECO:0000313" key="2">
    <source>
        <dbReference type="EnsemblMetazoa" id="ACUA015159-PA"/>
    </source>
</evidence>
<feature type="compositionally biased region" description="Polar residues" evidence="1">
    <location>
        <begin position="51"/>
        <end position="65"/>
    </location>
</feature>
<evidence type="ECO:0000256" key="1">
    <source>
        <dbReference type="SAM" id="MobiDB-lite"/>
    </source>
</evidence>
<feature type="region of interest" description="Disordered" evidence="1">
    <location>
        <begin position="206"/>
        <end position="240"/>
    </location>
</feature>
<dbReference type="EnsemblMetazoa" id="ACUA015159-RA">
    <property type="protein sequence ID" value="ACUA015159-PA"/>
    <property type="gene ID" value="ACUA015159"/>
</dbReference>
<feature type="compositionally biased region" description="Basic residues" evidence="1">
    <location>
        <begin position="127"/>
        <end position="137"/>
    </location>
</feature>
<reference evidence="2" key="2">
    <citation type="submission" date="2020-05" db="UniProtKB">
        <authorList>
            <consortium name="EnsemblMetazoa"/>
        </authorList>
    </citation>
    <scope>IDENTIFICATION</scope>
    <source>
        <strain evidence="2">A-37</strain>
    </source>
</reference>
<dbReference type="AlphaFoldDB" id="A0A182MCT6"/>
<feature type="region of interest" description="Disordered" evidence="1">
    <location>
        <begin position="41"/>
        <end position="137"/>
    </location>
</feature>